<feature type="region of interest" description="Disordered" evidence="1">
    <location>
        <begin position="1"/>
        <end position="32"/>
    </location>
</feature>
<dbReference type="Proteomes" id="UP000324897">
    <property type="component" value="Chromosome 2"/>
</dbReference>
<gene>
    <name evidence="2" type="ORF">EJB05_27191</name>
</gene>
<organism evidence="2 3">
    <name type="scientific">Eragrostis curvula</name>
    <name type="common">weeping love grass</name>
    <dbReference type="NCBI Taxonomy" id="38414"/>
    <lineage>
        <taxon>Eukaryota</taxon>
        <taxon>Viridiplantae</taxon>
        <taxon>Streptophyta</taxon>
        <taxon>Embryophyta</taxon>
        <taxon>Tracheophyta</taxon>
        <taxon>Spermatophyta</taxon>
        <taxon>Magnoliopsida</taxon>
        <taxon>Liliopsida</taxon>
        <taxon>Poales</taxon>
        <taxon>Poaceae</taxon>
        <taxon>PACMAD clade</taxon>
        <taxon>Chloridoideae</taxon>
        <taxon>Eragrostideae</taxon>
        <taxon>Eragrostidinae</taxon>
        <taxon>Eragrostis</taxon>
    </lineage>
</organism>
<dbReference type="EMBL" id="RWGY01000013">
    <property type="protein sequence ID" value="TVU24737.1"/>
    <property type="molecule type" value="Genomic_DNA"/>
</dbReference>
<evidence type="ECO:0000313" key="3">
    <source>
        <dbReference type="Proteomes" id="UP000324897"/>
    </source>
</evidence>
<dbReference type="AlphaFoldDB" id="A0A5J9UNH1"/>
<comment type="caution">
    <text evidence="2">The sequence shown here is derived from an EMBL/GenBank/DDBJ whole genome shotgun (WGS) entry which is preliminary data.</text>
</comment>
<feature type="compositionally biased region" description="Low complexity" evidence="1">
    <location>
        <begin position="8"/>
        <end position="24"/>
    </location>
</feature>
<keyword evidence="3" id="KW-1185">Reference proteome</keyword>
<evidence type="ECO:0000256" key="1">
    <source>
        <dbReference type="SAM" id="MobiDB-lite"/>
    </source>
</evidence>
<evidence type="ECO:0000313" key="2">
    <source>
        <dbReference type="EMBL" id="TVU24737.1"/>
    </source>
</evidence>
<protein>
    <submittedName>
        <fullName evidence="2">Uncharacterized protein</fullName>
    </submittedName>
</protein>
<name>A0A5J9UNH1_9POAL</name>
<reference evidence="2 3" key="1">
    <citation type="journal article" date="2019" name="Sci. Rep.">
        <title>A high-quality genome of Eragrostis curvula grass provides insights into Poaceae evolution and supports new strategies to enhance forage quality.</title>
        <authorList>
            <person name="Carballo J."/>
            <person name="Santos B.A.C.M."/>
            <person name="Zappacosta D."/>
            <person name="Garbus I."/>
            <person name="Selva J.P."/>
            <person name="Gallo C.A."/>
            <person name="Diaz A."/>
            <person name="Albertini E."/>
            <person name="Caccamo M."/>
            <person name="Echenique V."/>
        </authorList>
    </citation>
    <scope>NUCLEOTIDE SEQUENCE [LARGE SCALE GENOMIC DNA]</scope>
    <source>
        <strain evidence="3">cv. Victoria</strain>
        <tissue evidence="2">Leaf</tissue>
    </source>
</reference>
<accession>A0A5J9UNH1</accession>
<proteinExistence type="predicted"/>
<sequence>MTTASPVSTTRLSKSPSSTSTPLRASRSPDFSARIEQLASPAAQGAVRNESSRHRV</sequence>
<dbReference type="Gramene" id="TVU24737">
    <property type="protein sequence ID" value="TVU24737"/>
    <property type="gene ID" value="EJB05_27191"/>
</dbReference>